<organism evidence="2 3">
    <name type="scientific">Mycolicibacterium fortuitum</name>
    <name type="common">Mycobacterium fortuitum</name>
    <dbReference type="NCBI Taxonomy" id="1766"/>
    <lineage>
        <taxon>Bacteria</taxon>
        <taxon>Bacillati</taxon>
        <taxon>Actinomycetota</taxon>
        <taxon>Actinomycetes</taxon>
        <taxon>Mycobacteriales</taxon>
        <taxon>Mycobacteriaceae</taxon>
        <taxon>Mycolicibacterium</taxon>
    </lineage>
</organism>
<gene>
    <name evidence="2" type="ORF">A5742_08620</name>
</gene>
<dbReference type="EMBL" id="MBER01000139">
    <property type="protein sequence ID" value="OMC37688.1"/>
    <property type="molecule type" value="Genomic_DNA"/>
</dbReference>
<feature type="region of interest" description="Disordered" evidence="1">
    <location>
        <begin position="1"/>
        <end position="29"/>
    </location>
</feature>
<accession>A0ABD6QHK0</accession>
<comment type="caution">
    <text evidence="2">The sequence shown here is derived from an EMBL/GenBank/DDBJ whole genome shotgun (WGS) entry which is preliminary data.</text>
</comment>
<evidence type="ECO:0000313" key="3">
    <source>
        <dbReference type="Proteomes" id="UP000187001"/>
    </source>
</evidence>
<dbReference type="RefSeq" id="WP_076207152.1">
    <property type="nucleotide sequence ID" value="NZ_MBER01000139.1"/>
</dbReference>
<name>A0ABD6QHK0_MYCFO</name>
<evidence type="ECO:0000256" key="1">
    <source>
        <dbReference type="SAM" id="MobiDB-lite"/>
    </source>
</evidence>
<dbReference type="AlphaFoldDB" id="A0ABD6QHK0"/>
<evidence type="ECO:0000313" key="2">
    <source>
        <dbReference type="EMBL" id="OMC37688.1"/>
    </source>
</evidence>
<reference evidence="2 3" key="1">
    <citation type="submission" date="2016-07" db="EMBL/GenBank/DDBJ databases">
        <authorList>
            <person name="Sutton G."/>
            <person name="Brinkac L."/>
            <person name="Sanka R."/>
            <person name="Adams M."/>
            <person name="Lau E."/>
            <person name="Kumar A."/>
            <person name="Macaden R."/>
        </authorList>
    </citation>
    <scope>NUCLEOTIDE SEQUENCE [LARGE SCALE GENOMIC DNA]</scope>
    <source>
        <strain evidence="2 3">GA-0871</strain>
    </source>
</reference>
<sequence>MVINDGTVYDGDPATNDPPGEFHDGPAWGGPRRWKVQSLMTGGITTYRASSQDDAIAQYLGTVTSNMLVEEVTEGVRSTCKEPASSAHLRGSPPHPA</sequence>
<dbReference type="Proteomes" id="UP000187001">
    <property type="component" value="Unassembled WGS sequence"/>
</dbReference>
<protein>
    <submittedName>
        <fullName evidence="2">Uncharacterized protein</fullName>
    </submittedName>
</protein>
<proteinExistence type="predicted"/>